<evidence type="ECO:0000313" key="1">
    <source>
        <dbReference type="EMBL" id="KAH3746329.1"/>
    </source>
</evidence>
<evidence type="ECO:0000313" key="2">
    <source>
        <dbReference type="Proteomes" id="UP000828390"/>
    </source>
</evidence>
<proteinExistence type="predicted"/>
<name>A0A9D4DEV5_DREPO</name>
<reference evidence="1" key="2">
    <citation type="submission" date="2020-11" db="EMBL/GenBank/DDBJ databases">
        <authorList>
            <person name="McCartney M.A."/>
            <person name="Auch B."/>
            <person name="Kono T."/>
            <person name="Mallez S."/>
            <person name="Becker A."/>
            <person name="Gohl D.M."/>
            <person name="Silverstein K.A.T."/>
            <person name="Koren S."/>
            <person name="Bechman K.B."/>
            <person name="Herman A."/>
            <person name="Abrahante J.E."/>
            <person name="Garbe J."/>
        </authorList>
    </citation>
    <scope>NUCLEOTIDE SEQUENCE</scope>
    <source>
        <strain evidence="1">Duluth1</strain>
        <tissue evidence="1">Whole animal</tissue>
    </source>
</reference>
<dbReference type="AlphaFoldDB" id="A0A9D4DEV5"/>
<dbReference type="Proteomes" id="UP000828390">
    <property type="component" value="Unassembled WGS sequence"/>
</dbReference>
<reference evidence="1" key="1">
    <citation type="journal article" date="2019" name="bioRxiv">
        <title>The Genome of the Zebra Mussel, Dreissena polymorpha: A Resource for Invasive Species Research.</title>
        <authorList>
            <person name="McCartney M.A."/>
            <person name="Auch B."/>
            <person name="Kono T."/>
            <person name="Mallez S."/>
            <person name="Zhang Y."/>
            <person name="Obille A."/>
            <person name="Becker A."/>
            <person name="Abrahante J.E."/>
            <person name="Garbe J."/>
            <person name="Badalamenti J.P."/>
            <person name="Herman A."/>
            <person name="Mangelson H."/>
            <person name="Liachko I."/>
            <person name="Sullivan S."/>
            <person name="Sone E.D."/>
            <person name="Koren S."/>
            <person name="Silverstein K.A.T."/>
            <person name="Beckman K.B."/>
            <person name="Gohl D.M."/>
        </authorList>
    </citation>
    <scope>NUCLEOTIDE SEQUENCE</scope>
    <source>
        <strain evidence="1">Duluth1</strain>
        <tissue evidence="1">Whole animal</tissue>
    </source>
</reference>
<organism evidence="1 2">
    <name type="scientific">Dreissena polymorpha</name>
    <name type="common">Zebra mussel</name>
    <name type="synonym">Mytilus polymorpha</name>
    <dbReference type="NCBI Taxonomy" id="45954"/>
    <lineage>
        <taxon>Eukaryota</taxon>
        <taxon>Metazoa</taxon>
        <taxon>Spiralia</taxon>
        <taxon>Lophotrochozoa</taxon>
        <taxon>Mollusca</taxon>
        <taxon>Bivalvia</taxon>
        <taxon>Autobranchia</taxon>
        <taxon>Heteroconchia</taxon>
        <taxon>Euheterodonta</taxon>
        <taxon>Imparidentia</taxon>
        <taxon>Neoheterodontei</taxon>
        <taxon>Myida</taxon>
        <taxon>Dreissenoidea</taxon>
        <taxon>Dreissenidae</taxon>
        <taxon>Dreissena</taxon>
    </lineage>
</organism>
<protein>
    <submittedName>
        <fullName evidence="1">Uncharacterized protein</fullName>
    </submittedName>
</protein>
<accession>A0A9D4DEV5</accession>
<keyword evidence="2" id="KW-1185">Reference proteome</keyword>
<dbReference type="EMBL" id="JAIWYP010000010">
    <property type="protein sequence ID" value="KAH3746329.1"/>
    <property type="molecule type" value="Genomic_DNA"/>
</dbReference>
<comment type="caution">
    <text evidence="1">The sequence shown here is derived from an EMBL/GenBank/DDBJ whole genome shotgun (WGS) entry which is preliminary data.</text>
</comment>
<sequence>MKQGTKQSNDIKDETLASLQSAEVCKRTIRIRKFPNVADNCRDMTEKEIRQKAEESILVRVFDDGSYT</sequence>
<gene>
    <name evidence="1" type="ORF">DPMN_180736</name>
</gene>